<protein>
    <submittedName>
        <fullName evidence="1">Uncharacterized protein</fullName>
    </submittedName>
</protein>
<gene>
    <name evidence="1" type="ORF">SRB5_28490</name>
</gene>
<comment type="caution">
    <text evidence="1">The sequence shown here is derived from an EMBL/GenBank/DDBJ whole genome shotgun (WGS) entry which is preliminary data.</text>
</comment>
<dbReference type="AlphaFoldDB" id="A0A7K0CGV2"/>
<dbReference type="Proteomes" id="UP000466345">
    <property type="component" value="Unassembled WGS sequence"/>
</dbReference>
<evidence type="ECO:0000313" key="2">
    <source>
        <dbReference type="Proteomes" id="UP000466345"/>
    </source>
</evidence>
<dbReference type="RefSeq" id="WP_153452319.1">
    <property type="nucleotide sequence ID" value="NZ_WEGJ01000008.1"/>
</dbReference>
<accession>A0A7K0CGV2</accession>
<name>A0A7K0CGV2_9ACTN</name>
<proteinExistence type="predicted"/>
<sequence>MTVTNADVDYVALAAAARVLGTETAAETITEALCDVILFHHGYGVPVLGGGDDS</sequence>
<evidence type="ECO:0000313" key="1">
    <source>
        <dbReference type="EMBL" id="MQY12710.1"/>
    </source>
</evidence>
<keyword evidence="2" id="KW-1185">Reference proteome</keyword>
<organism evidence="1 2">
    <name type="scientific">Streptomyces smaragdinus</name>
    <dbReference type="NCBI Taxonomy" id="2585196"/>
    <lineage>
        <taxon>Bacteria</taxon>
        <taxon>Bacillati</taxon>
        <taxon>Actinomycetota</taxon>
        <taxon>Actinomycetes</taxon>
        <taxon>Kitasatosporales</taxon>
        <taxon>Streptomycetaceae</taxon>
        <taxon>Streptomyces</taxon>
    </lineage>
</organism>
<dbReference type="EMBL" id="WEGJ01000008">
    <property type="protein sequence ID" value="MQY12710.1"/>
    <property type="molecule type" value="Genomic_DNA"/>
</dbReference>
<reference evidence="1 2" key="1">
    <citation type="submission" date="2019-10" db="EMBL/GenBank/DDBJ databases">
        <title>Streptomyces smaragdinus sp. nov. and Streptomyces fabii sp. nov., isolated from the gut of fungus growing-termite Macrotermes natalensis.</title>
        <authorList>
            <person name="Schwitalla J."/>
            <person name="Benndorf R."/>
            <person name="Martin K."/>
            <person name="De Beer W."/>
            <person name="Kaster A.-K."/>
            <person name="Vollmers J."/>
            <person name="Poulsen M."/>
            <person name="Beemelmanns C."/>
        </authorList>
    </citation>
    <scope>NUCLEOTIDE SEQUENCE [LARGE SCALE GENOMIC DNA]</scope>
    <source>
        <strain evidence="1 2">RB5</strain>
    </source>
</reference>